<keyword evidence="3" id="KW-1185">Reference proteome</keyword>
<gene>
    <name evidence="2" type="ORF">N7458_004142</name>
</gene>
<organism evidence="2 3">
    <name type="scientific">Penicillium daleae</name>
    <dbReference type="NCBI Taxonomy" id="63821"/>
    <lineage>
        <taxon>Eukaryota</taxon>
        <taxon>Fungi</taxon>
        <taxon>Dikarya</taxon>
        <taxon>Ascomycota</taxon>
        <taxon>Pezizomycotina</taxon>
        <taxon>Eurotiomycetes</taxon>
        <taxon>Eurotiomycetidae</taxon>
        <taxon>Eurotiales</taxon>
        <taxon>Aspergillaceae</taxon>
        <taxon>Penicillium</taxon>
    </lineage>
</organism>
<accession>A0AAD6C9V6</accession>
<evidence type="ECO:0000313" key="2">
    <source>
        <dbReference type="EMBL" id="KAJ5455878.1"/>
    </source>
</evidence>
<name>A0AAD6C9V6_9EURO</name>
<reference evidence="2" key="1">
    <citation type="submission" date="2022-12" db="EMBL/GenBank/DDBJ databases">
        <authorList>
            <person name="Petersen C."/>
        </authorList>
    </citation>
    <scope>NUCLEOTIDE SEQUENCE</scope>
    <source>
        <strain evidence="2">IBT 16125</strain>
    </source>
</reference>
<dbReference type="RefSeq" id="XP_056768251.1">
    <property type="nucleotide sequence ID" value="XM_056907524.1"/>
</dbReference>
<proteinExistence type="predicted"/>
<evidence type="ECO:0000256" key="1">
    <source>
        <dbReference type="SAM" id="MobiDB-lite"/>
    </source>
</evidence>
<sequence length="100" mass="10858">MNEAALIIIGRFRRASGAKRVWCEKLEGATKCDFAAKWVQSGDVGPHGLARGRRRGKECHSWWQKMRTQGREMNNDARGTIDGGGGDGRRGGEASRGGAS</sequence>
<dbReference type="AlphaFoldDB" id="A0AAD6C9V6"/>
<protein>
    <submittedName>
        <fullName evidence="2">Uncharacterized protein</fullName>
    </submittedName>
</protein>
<dbReference type="GeneID" id="81597767"/>
<reference evidence="2" key="2">
    <citation type="journal article" date="2023" name="IMA Fungus">
        <title>Comparative genomic study of the Penicillium genus elucidates a diverse pangenome and 15 lateral gene transfer events.</title>
        <authorList>
            <person name="Petersen C."/>
            <person name="Sorensen T."/>
            <person name="Nielsen M.R."/>
            <person name="Sondergaard T.E."/>
            <person name="Sorensen J.L."/>
            <person name="Fitzpatrick D.A."/>
            <person name="Frisvad J.C."/>
            <person name="Nielsen K.L."/>
        </authorList>
    </citation>
    <scope>NUCLEOTIDE SEQUENCE</scope>
    <source>
        <strain evidence="2">IBT 16125</strain>
    </source>
</reference>
<evidence type="ECO:0000313" key="3">
    <source>
        <dbReference type="Proteomes" id="UP001213681"/>
    </source>
</evidence>
<comment type="caution">
    <text evidence="2">The sequence shown here is derived from an EMBL/GenBank/DDBJ whole genome shotgun (WGS) entry which is preliminary data.</text>
</comment>
<dbReference type="EMBL" id="JAPVEA010000004">
    <property type="protein sequence ID" value="KAJ5455878.1"/>
    <property type="molecule type" value="Genomic_DNA"/>
</dbReference>
<feature type="region of interest" description="Disordered" evidence="1">
    <location>
        <begin position="69"/>
        <end position="100"/>
    </location>
</feature>
<dbReference type="Proteomes" id="UP001213681">
    <property type="component" value="Unassembled WGS sequence"/>
</dbReference>